<gene>
    <name evidence="2" type="ORF">GCM10011519_05910</name>
</gene>
<dbReference type="Gene3D" id="3.90.550.10">
    <property type="entry name" value="Spore Coat Polysaccharide Biosynthesis Protein SpsA, Chain A"/>
    <property type="match status" value="1"/>
</dbReference>
<dbReference type="PANTHER" id="PTHR43685:SF2">
    <property type="entry name" value="GLYCOSYLTRANSFERASE 2-LIKE DOMAIN-CONTAINING PROTEIN"/>
    <property type="match status" value="1"/>
</dbReference>
<dbReference type="InterPro" id="IPR050834">
    <property type="entry name" value="Glycosyltransf_2"/>
</dbReference>
<dbReference type="PANTHER" id="PTHR43685">
    <property type="entry name" value="GLYCOSYLTRANSFERASE"/>
    <property type="match status" value="1"/>
</dbReference>
<organism evidence="2 3">
    <name type="scientific">Marmoricola endophyticus</name>
    <dbReference type="NCBI Taxonomy" id="2040280"/>
    <lineage>
        <taxon>Bacteria</taxon>
        <taxon>Bacillati</taxon>
        <taxon>Actinomycetota</taxon>
        <taxon>Actinomycetes</taxon>
        <taxon>Propionibacteriales</taxon>
        <taxon>Nocardioidaceae</taxon>
        <taxon>Marmoricola</taxon>
    </lineage>
</organism>
<accession>A0A917BB09</accession>
<dbReference type="AlphaFoldDB" id="A0A917BB09"/>
<keyword evidence="3" id="KW-1185">Reference proteome</keyword>
<keyword evidence="2" id="KW-0378">Hydrolase</keyword>
<dbReference type="SUPFAM" id="SSF53448">
    <property type="entry name" value="Nucleotide-diphospho-sugar transferases"/>
    <property type="match status" value="1"/>
</dbReference>
<sequence>MCVPVHQGEKHLARTMASVLAQDYPHLEVLVQDNQSTDGTARILAGLDDPRLRVLHTDTLLPIAANWNSLVEQASGDLVKVVCADDLIHPRAVSLQAEAMAADPGLALVSAKRHMISEDGALVAASRGLRGLSGRYAGGDAVRRVVRRGGNPIGEPACTMFRREQFLAENGFDASLLFPMDIDLWVRLLRHGSFLGIPLALAAFRLGASSISAALSAAQYADQQVFTDRIGSDPRWQLGYGRRAAGRAANVRARARHRALFVVSAWRDRRVGGEPSSRPDLEWLR</sequence>
<proteinExistence type="predicted"/>
<evidence type="ECO:0000313" key="2">
    <source>
        <dbReference type="EMBL" id="GGF35304.1"/>
    </source>
</evidence>
<dbReference type="Pfam" id="PF00535">
    <property type="entry name" value="Glycos_transf_2"/>
    <property type="match status" value="1"/>
</dbReference>
<feature type="domain" description="Glycosyltransferase 2-like" evidence="1">
    <location>
        <begin position="2"/>
        <end position="164"/>
    </location>
</feature>
<dbReference type="Proteomes" id="UP000649179">
    <property type="component" value="Unassembled WGS sequence"/>
</dbReference>
<reference evidence="2" key="2">
    <citation type="submission" date="2020-09" db="EMBL/GenBank/DDBJ databases">
        <authorList>
            <person name="Sun Q."/>
            <person name="Zhou Y."/>
        </authorList>
    </citation>
    <scope>NUCLEOTIDE SEQUENCE</scope>
    <source>
        <strain evidence="2">CGMCC 1.16067</strain>
    </source>
</reference>
<name>A0A917BB09_9ACTN</name>
<evidence type="ECO:0000313" key="3">
    <source>
        <dbReference type="Proteomes" id="UP000649179"/>
    </source>
</evidence>
<protein>
    <submittedName>
        <fullName evidence="2">Glycosyl hydrolase</fullName>
    </submittedName>
</protein>
<evidence type="ECO:0000259" key="1">
    <source>
        <dbReference type="Pfam" id="PF00535"/>
    </source>
</evidence>
<dbReference type="GO" id="GO:0016787">
    <property type="term" value="F:hydrolase activity"/>
    <property type="evidence" value="ECO:0007669"/>
    <property type="project" value="UniProtKB-KW"/>
</dbReference>
<reference evidence="2" key="1">
    <citation type="journal article" date="2014" name="Int. J. Syst. Evol. Microbiol.">
        <title>Complete genome sequence of Corynebacterium casei LMG S-19264T (=DSM 44701T), isolated from a smear-ripened cheese.</title>
        <authorList>
            <consortium name="US DOE Joint Genome Institute (JGI-PGF)"/>
            <person name="Walter F."/>
            <person name="Albersmeier A."/>
            <person name="Kalinowski J."/>
            <person name="Ruckert C."/>
        </authorList>
    </citation>
    <scope>NUCLEOTIDE SEQUENCE</scope>
    <source>
        <strain evidence="2">CGMCC 1.16067</strain>
    </source>
</reference>
<dbReference type="InterPro" id="IPR001173">
    <property type="entry name" value="Glyco_trans_2-like"/>
</dbReference>
<dbReference type="EMBL" id="BMKQ01000001">
    <property type="protein sequence ID" value="GGF35304.1"/>
    <property type="molecule type" value="Genomic_DNA"/>
</dbReference>
<dbReference type="InterPro" id="IPR029044">
    <property type="entry name" value="Nucleotide-diphossugar_trans"/>
</dbReference>
<comment type="caution">
    <text evidence="2">The sequence shown here is derived from an EMBL/GenBank/DDBJ whole genome shotgun (WGS) entry which is preliminary data.</text>
</comment>